<organism evidence="3 4">
    <name type="scientific">Giardia intestinalis (strain P15)</name>
    <name type="common">Giardia lamblia</name>
    <dbReference type="NCBI Taxonomy" id="658858"/>
    <lineage>
        <taxon>Eukaryota</taxon>
        <taxon>Metamonada</taxon>
        <taxon>Diplomonadida</taxon>
        <taxon>Hexamitidae</taxon>
        <taxon>Giardiinae</taxon>
        <taxon>Giardia</taxon>
    </lineage>
</organism>
<dbReference type="Proteomes" id="UP000008974">
    <property type="component" value="Unassembled WGS sequence"/>
</dbReference>
<dbReference type="AlphaFoldDB" id="E1EXE8"/>
<dbReference type="InterPro" id="IPR048995">
    <property type="entry name" value="STL11/RBM22-like_N"/>
</dbReference>
<evidence type="ECO:0000313" key="3">
    <source>
        <dbReference type="EMBL" id="EFO65102.1"/>
    </source>
</evidence>
<keyword evidence="1" id="KW-0694">RNA-binding</keyword>
<evidence type="ECO:0000259" key="2">
    <source>
        <dbReference type="Pfam" id="PF21369"/>
    </source>
</evidence>
<proteinExistence type="predicted"/>
<dbReference type="OrthoDB" id="10327521at2759"/>
<dbReference type="Pfam" id="PF21369">
    <property type="entry name" value="STL11_N"/>
    <property type="match status" value="1"/>
</dbReference>
<dbReference type="OMA" id="QKRYEGP"/>
<dbReference type="VEuPathDB" id="GiardiaDB:GLP15_401"/>
<sequence length="318" mass="35837">MLLCAICTGSYGGSQTLEIENGKHPCSICTKLFQRYRIYQPERWSISLPTAMCHDCATARQCCQVCYCDVSTLMINRVYSNAIPPGGSFLQADVNADTLQKRYEGPFLQHMQSFTPVFICRMTLMDLRSANEGLVKEVCSNLCITKFLIDQRVPNNTTENHIDHIAIHLTIRLSSEQQNTFFLDIPSTCARIRAYMDQISGMFEDMQRIVAVQRFRLASTFGTFTDFAHELPELEKLATAGTQCKADLQCEHTKDVQMTKIKVIAVEHNSFSLTLMVKSAFPAELMCLLKAYTEVDAILEISVDNINGKITLDSQIPQ</sequence>
<evidence type="ECO:0000256" key="1">
    <source>
        <dbReference type="ARBA" id="ARBA00022884"/>
    </source>
</evidence>
<accession>E1EXE8</accession>
<reference evidence="3 4" key="1">
    <citation type="journal article" date="2010" name="BMC Genomics">
        <title>Genome analysis and comparative genomics of a Giardia intestinalis assemblage E isolate.</title>
        <authorList>
            <person name="Jerlstrom-Hultqvist J."/>
            <person name="Franzen O."/>
            <person name="Ankarklev J."/>
            <person name="Xu F."/>
            <person name="Nohynkova E."/>
            <person name="Andersson J.O."/>
            <person name="Svard S.G."/>
            <person name="Andersson B."/>
        </authorList>
    </citation>
    <scope>NUCLEOTIDE SEQUENCE [LARGE SCALE GENOMIC DNA]</scope>
    <source>
        <strain evidence="3 4">P15</strain>
    </source>
</reference>
<comment type="caution">
    <text evidence="3">The sequence shown here is derived from an EMBL/GenBank/DDBJ whole genome shotgun (WGS) entry which is preliminary data.</text>
</comment>
<dbReference type="EMBL" id="ACVC01000047">
    <property type="protein sequence ID" value="EFO65102.1"/>
    <property type="molecule type" value="Genomic_DNA"/>
</dbReference>
<evidence type="ECO:0000313" key="4">
    <source>
        <dbReference type="Proteomes" id="UP000008974"/>
    </source>
</evidence>
<gene>
    <name evidence="3" type="ORF">GLP15_401</name>
</gene>
<feature type="domain" description="STL11/RBM22-like N-terminal" evidence="2">
    <location>
        <begin position="4"/>
        <end position="71"/>
    </location>
</feature>
<name>E1EXE8_GIAIA</name>
<dbReference type="GO" id="GO:0003723">
    <property type="term" value="F:RNA binding"/>
    <property type="evidence" value="ECO:0007669"/>
    <property type="project" value="UniProtKB-KW"/>
</dbReference>
<protein>
    <recommendedName>
        <fullName evidence="2">STL11/RBM22-like N-terminal domain-containing protein</fullName>
    </recommendedName>
</protein>